<dbReference type="GO" id="GO:0008270">
    <property type="term" value="F:zinc ion binding"/>
    <property type="evidence" value="ECO:0007669"/>
    <property type="project" value="InterPro"/>
</dbReference>
<evidence type="ECO:0000313" key="3">
    <source>
        <dbReference type="Proteomes" id="UP000059574"/>
    </source>
</evidence>
<dbReference type="SMART" id="SM00829">
    <property type="entry name" value="PKS_ER"/>
    <property type="match status" value="1"/>
</dbReference>
<dbReference type="PROSITE" id="PS01162">
    <property type="entry name" value="QOR_ZETA_CRYSTAL"/>
    <property type="match status" value="1"/>
</dbReference>
<organism evidence="2 3">
    <name type="scientific">Arthrobacter alpinus</name>
    <dbReference type="NCBI Taxonomy" id="656366"/>
    <lineage>
        <taxon>Bacteria</taxon>
        <taxon>Bacillati</taxon>
        <taxon>Actinomycetota</taxon>
        <taxon>Actinomycetes</taxon>
        <taxon>Micrococcales</taxon>
        <taxon>Micrococcaceae</taxon>
        <taxon>Arthrobacter</taxon>
    </lineage>
</organism>
<name>A0A0S2M4T5_9MICC</name>
<gene>
    <name evidence="2" type="ORF">AS189_11720</name>
</gene>
<feature type="domain" description="Enoyl reductase (ER)" evidence="1">
    <location>
        <begin position="10"/>
        <end position="319"/>
    </location>
</feature>
<dbReference type="GO" id="GO:0016491">
    <property type="term" value="F:oxidoreductase activity"/>
    <property type="evidence" value="ECO:0007669"/>
    <property type="project" value="InterPro"/>
</dbReference>
<dbReference type="OrthoDB" id="9790818at2"/>
<proteinExistence type="predicted"/>
<dbReference type="SUPFAM" id="SSF50129">
    <property type="entry name" value="GroES-like"/>
    <property type="match status" value="1"/>
</dbReference>
<dbReference type="InterPro" id="IPR013154">
    <property type="entry name" value="ADH-like_N"/>
</dbReference>
<dbReference type="InterPro" id="IPR011032">
    <property type="entry name" value="GroES-like_sf"/>
</dbReference>
<dbReference type="InterPro" id="IPR020843">
    <property type="entry name" value="ER"/>
</dbReference>
<dbReference type="InterPro" id="IPR036291">
    <property type="entry name" value="NAD(P)-bd_dom_sf"/>
</dbReference>
<evidence type="ECO:0000313" key="2">
    <source>
        <dbReference type="EMBL" id="ALO68512.1"/>
    </source>
</evidence>
<dbReference type="CDD" id="cd08267">
    <property type="entry name" value="MDR1"/>
    <property type="match status" value="1"/>
</dbReference>
<dbReference type="InterPro" id="IPR002364">
    <property type="entry name" value="Quin_OxRdtase/zeta-crystal_CS"/>
</dbReference>
<dbReference type="SUPFAM" id="SSF51735">
    <property type="entry name" value="NAD(P)-binding Rossmann-fold domains"/>
    <property type="match status" value="1"/>
</dbReference>
<reference evidence="3" key="1">
    <citation type="submission" date="2015-11" db="EMBL/GenBank/DDBJ databases">
        <authorList>
            <person name="Kumar R."/>
            <person name="Singh D."/>
            <person name="Swarnkar M.K."/>
            <person name="Singh A.K."/>
            <person name="Kumar S."/>
        </authorList>
    </citation>
    <scope>NUCLEOTIDE SEQUENCE [LARGE SCALE GENOMIC DNA]</scope>
    <source>
        <strain evidence="3">ERGS4:06</strain>
    </source>
</reference>
<dbReference type="EMBL" id="CP013200">
    <property type="protein sequence ID" value="ALO68512.1"/>
    <property type="molecule type" value="Genomic_DNA"/>
</dbReference>
<sequence length="321" mass="33495">MRAIVRERYGDAGVLHVAHVDRPDVKDDEVLVRVQAAGLDRGTWHLMSGRPYAMRLVTGLRQPKNPTLGLDLAGTVVAVGAAVTRFAVGDAVFGFGQGSFAEFAAAKEAKLALKPAGLSFELAAVIPVSAVTALQALRDVGRVQAGHKVLVTGASGGVGSYAVQIAKAFGAEATGTCSTAKIDFVGSLGADKVIDYTRVDFADGSQHYDLIIDFAGNPSLSRLRRALTSTGTAVVGGGEQGGNFTGMGRQLRALAISPLVSQRLTMFAAKQRAADLEEITGLINAGKVTPCLDRAFPLEEAAEAMRYLESGKARGKVAITL</sequence>
<dbReference type="PANTHER" id="PTHR44013">
    <property type="entry name" value="ZINC-TYPE ALCOHOL DEHYDROGENASE-LIKE PROTEIN C16A3.02C"/>
    <property type="match status" value="1"/>
</dbReference>
<dbReference type="Gene3D" id="3.40.50.720">
    <property type="entry name" value="NAD(P)-binding Rossmann-like Domain"/>
    <property type="match status" value="1"/>
</dbReference>
<dbReference type="Proteomes" id="UP000059574">
    <property type="component" value="Chromosome"/>
</dbReference>
<dbReference type="PANTHER" id="PTHR44013:SF1">
    <property type="entry name" value="ZINC-TYPE ALCOHOL DEHYDROGENASE-LIKE PROTEIN C16A3.02C"/>
    <property type="match status" value="1"/>
</dbReference>
<accession>A0A0S2M4T5</accession>
<dbReference type="Pfam" id="PF13602">
    <property type="entry name" value="ADH_zinc_N_2"/>
    <property type="match status" value="1"/>
</dbReference>
<evidence type="ECO:0000259" key="1">
    <source>
        <dbReference type="SMART" id="SM00829"/>
    </source>
</evidence>
<protein>
    <submittedName>
        <fullName evidence="2">NADPH:quinone reductase</fullName>
    </submittedName>
</protein>
<dbReference type="InterPro" id="IPR052733">
    <property type="entry name" value="Chloroplast_QOR"/>
</dbReference>
<dbReference type="AlphaFoldDB" id="A0A0S2M4T5"/>
<dbReference type="Gene3D" id="3.90.180.10">
    <property type="entry name" value="Medium-chain alcohol dehydrogenases, catalytic domain"/>
    <property type="match status" value="1"/>
</dbReference>
<dbReference type="Pfam" id="PF08240">
    <property type="entry name" value="ADH_N"/>
    <property type="match status" value="1"/>
</dbReference>
<reference evidence="2 3" key="2">
    <citation type="journal article" date="2016" name="J. Biotechnol.">
        <title>Complete genome sequence of Arthrobacter alpinus ERGS4:06, a yellow pigmented bacterium tolerant to cold and radiations isolated from Sikkim Himalaya.</title>
        <authorList>
            <person name="Kumar R."/>
            <person name="Singh D."/>
            <person name="Swarnkar M.K."/>
            <person name="Singh A.K."/>
            <person name="Kumar S."/>
        </authorList>
    </citation>
    <scope>NUCLEOTIDE SEQUENCE [LARGE SCALE GENOMIC DNA]</scope>
    <source>
        <strain evidence="2 3">ERGS4:06</strain>
    </source>
</reference>